<dbReference type="AlphaFoldDB" id="A0A926DJ01"/>
<dbReference type="Proteomes" id="UP000617951">
    <property type="component" value="Unassembled WGS sequence"/>
</dbReference>
<dbReference type="InterPro" id="IPR016205">
    <property type="entry name" value="Glycerol_DH"/>
</dbReference>
<evidence type="ECO:0000256" key="6">
    <source>
        <dbReference type="ARBA" id="ARBA00023027"/>
    </source>
</evidence>
<comment type="caution">
    <text evidence="10">The sequence shown here is derived from an EMBL/GenBank/DDBJ whole genome shotgun (WGS) entry which is preliminary data.</text>
</comment>
<evidence type="ECO:0000256" key="3">
    <source>
        <dbReference type="ARBA" id="ARBA00022723"/>
    </source>
</evidence>
<keyword evidence="2" id="KW-0444">Lipid biosynthesis</keyword>
<proteinExistence type="predicted"/>
<evidence type="ECO:0000256" key="4">
    <source>
        <dbReference type="ARBA" id="ARBA00022857"/>
    </source>
</evidence>
<dbReference type="Pfam" id="PF13685">
    <property type="entry name" value="Fe-ADH_2"/>
    <property type="match status" value="1"/>
</dbReference>
<evidence type="ECO:0000256" key="2">
    <source>
        <dbReference type="ARBA" id="ARBA00022516"/>
    </source>
</evidence>
<dbReference type="PANTHER" id="PTHR43616:SF5">
    <property type="entry name" value="GLYCEROL DEHYDROGENASE 1"/>
    <property type="match status" value="1"/>
</dbReference>
<dbReference type="GO" id="GO:0008654">
    <property type="term" value="P:phospholipid biosynthetic process"/>
    <property type="evidence" value="ECO:0007669"/>
    <property type="project" value="UniProtKB-KW"/>
</dbReference>
<keyword evidence="6" id="KW-0520">NAD</keyword>
<sequence length="413" mass="45283">MDLDSASFNFDCRSCGTEHRVDVKKVVIAPGATAGIEDLAVSLGLTPSEGIAVYDTNTFDACETHPQMKKEVILNAKNLHANEQGIAHLREKTSSCSFMVAVGAGTVHDLTRYTAFKMGIPFLSVPTACSVDGFASHSCSMTLNGLKTTVFTRMPMAICADVDILRKAPLRLSLSGLGDMVGKYTALCDWQLASLLGDGAEAYCPSIGRMQKQAVSDVMQTADKLPEKDADAYAKLIYGLLLSGMAMQMAGSSRPAAGAEHYISHFWEMEVLGIPTTGLHGERVGIGTLMALRVYREILEAGPSYFSQYRGNLLSEEEQQEIFGKLYGKIRMENAQDTTASLTREILLEKWPQIAEILGQLPEIHALESFYQAMGMRSSMEEIGLPSSEYEHTLRWSPYVRNKITLLRIAGRR</sequence>
<keyword evidence="8" id="KW-0594">Phospholipid biosynthesis</keyword>
<dbReference type="Gene3D" id="3.40.50.1970">
    <property type="match status" value="1"/>
</dbReference>
<accession>A0A926DJ01</accession>
<keyword evidence="1" id="KW-0963">Cytoplasm</keyword>
<dbReference type="CDD" id="cd08175">
    <property type="entry name" value="G1PDH"/>
    <property type="match status" value="1"/>
</dbReference>
<evidence type="ECO:0000256" key="7">
    <source>
        <dbReference type="ARBA" id="ARBA00023098"/>
    </source>
</evidence>
<keyword evidence="5" id="KW-0560">Oxidoreductase</keyword>
<keyword evidence="9" id="KW-1208">Phospholipid metabolism</keyword>
<keyword evidence="4" id="KW-0521">NADP</keyword>
<dbReference type="Gene3D" id="1.20.1090.10">
    <property type="entry name" value="Dehydroquinate synthase-like - alpha domain"/>
    <property type="match status" value="1"/>
</dbReference>
<dbReference type="SUPFAM" id="SSF56796">
    <property type="entry name" value="Dehydroquinate synthase-like"/>
    <property type="match status" value="1"/>
</dbReference>
<evidence type="ECO:0000313" key="11">
    <source>
        <dbReference type="Proteomes" id="UP000617951"/>
    </source>
</evidence>
<dbReference type="GO" id="GO:0016614">
    <property type="term" value="F:oxidoreductase activity, acting on CH-OH group of donors"/>
    <property type="evidence" value="ECO:0007669"/>
    <property type="project" value="InterPro"/>
</dbReference>
<keyword evidence="11" id="KW-1185">Reference proteome</keyword>
<evidence type="ECO:0000256" key="8">
    <source>
        <dbReference type="ARBA" id="ARBA00023209"/>
    </source>
</evidence>
<dbReference type="InterPro" id="IPR032837">
    <property type="entry name" value="G1PDH"/>
</dbReference>
<evidence type="ECO:0000313" key="10">
    <source>
        <dbReference type="EMBL" id="MBC8537960.1"/>
    </source>
</evidence>
<dbReference type="GO" id="GO:0046872">
    <property type="term" value="F:metal ion binding"/>
    <property type="evidence" value="ECO:0007669"/>
    <property type="project" value="UniProtKB-KW"/>
</dbReference>
<gene>
    <name evidence="10" type="ORF">H8693_03290</name>
</gene>
<dbReference type="PANTHER" id="PTHR43616">
    <property type="entry name" value="GLYCEROL DEHYDROGENASE"/>
    <property type="match status" value="1"/>
</dbReference>
<name>A0A926DJ01_9FIRM</name>
<protein>
    <submittedName>
        <fullName evidence="10">Sn-glycerol-1-phosphate dehydrogenase</fullName>
    </submittedName>
</protein>
<keyword evidence="3" id="KW-0479">Metal-binding</keyword>
<keyword evidence="7" id="KW-0443">Lipid metabolism</keyword>
<evidence type="ECO:0000256" key="5">
    <source>
        <dbReference type="ARBA" id="ARBA00023002"/>
    </source>
</evidence>
<organism evidence="10 11">
    <name type="scientific">Guopingia tenuis</name>
    <dbReference type="NCBI Taxonomy" id="2763656"/>
    <lineage>
        <taxon>Bacteria</taxon>
        <taxon>Bacillati</taxon>
        <taxon>Bacillota</taxon>
        <taxon>Clostridia</taxon>
        <taxon>Christensenellales</taxon>
        <taxon>Christensenellaceae</taxon>
        <taxon>Guopingia</taxon>
    </lineage>
</organism>
<evidence type="ECO:0000256" key="9">
    <source>
        <dbReference type="ARBA" id="ARBA00023264"/>
    </source>
</evidence>
<dbReference type="RefSeq" id="WP_249279774.1">
    <property type="nucleotide sequence ID" value="NZ_JACRSS010000001.1"/>
</dbReference>
<dbReference type="EMBL" id="JACRSS010000001">
    <property type="protein sequence ID" value="MBC8537960.1"/>
    <property type="molecule type" value="Genomic_DNA"/>
</dbReference>
<reference evidence="10" key="1">
    <citation type="submission" date="2020-08" db="EMBL/GenBank/DDBJ databases">
        <title>Genome public.</title>
        <authorList>
            <person name="Liu C."/>
            <person name="Sun Q."/>
        </authorList>
    </citation>
    <scope>NUCLEOTIDE SEQUENCE</scope>
    <source>
        <strain evidence="10">NSJ-63</strain>
    </source>
</reference>
<evidence type="ECO:0000256" key="1">
    <source>
        <dbReference type="ARBA" id="ARBA00022490"/>
    </source>
</evidence>